<keyword evidence="2" id="KW-1185">Reference proteome</keyword>
<sequence>MKGYQLVKEIREAKSAHPDGVFIKWWRNEEDFIDFDLLDRFLQNLNESEKIDGFELINEDEMWRTLEARCQGRVFKEKRDGDWVLRWTPPPNRKVEESETEYPYTAESMVKILDSETNYNYVD</sequence>
<evidence type="ECO:0000313" key="1">
    <source>
        <dbReference type="EMBL" id="QWV97550.1"/>
    </source>
</evidence>
<dbReference type="Proteomes" id="UP000683493">
    <property type="component" value="Chromosome"/>
</dbReference>
<proteinExistence type="predicted"/>
<dbReference type="EMBL" id="CP076724">
    <property type="protein sequence ID" value="QWV97550.1"/>
    <property type="molecule type" value="Genomic_DNA"/>
</dbReference>
<evidence type="ECO:0000313" key="2">
    <source>
        <dbReference type="Proteomes" id="UP000683493"/>
    </source>
</evidence>
<organism evidence="1 2">
    <name type="scientific">Geomonas diazotrophica</name>
    <dbReference type="NCBI Taxonomy" id="2843197"/>
    <lineage>
        <taxon>Bacteria</taxon>
        <taxon>Pseudomonadati</taxon>
        <taxon>Thermodesulfobacteriota</taxon>
        <taxon>Desulfuromonadia</taxon>
        <taxon>Geobacterales</taxon>
        <taxon>Geobacteraceae</taxon>
        <taxon>Geomonas</taxon>
    </lineage>
</organism>
<protein>
    <submittedName>
        <fullName evidence="1">Uncharacterized protein</fullName>
    </submittedName>
</protein>
<accession>A0ABX8JGQ2</accession>
<gene>
    <name evidence="1" type="ORF">KP005_19815</name>
</gene>
<reference evidence="1 2" key="1">
    <citation type="submission" date="2021-06" db="EMBL/GenBank/DDBJ databases">
        <title>Gemonas diversity in paddy soil.</title>
        <authorList>
            <person name="Liu G."/>
        </authorList>
    </citation>
    <scope>NUCLEOTIDE SEQUENCE [LARGE SCALE GENOMIC DNA]</scope>
    <source>
        <strain evidence="1 2">RG29</strain>
    </source>
</reference>
<name>A0ABX8JGQ2_9BACT</name>